<feature type="transmembrane region" description="Helical" evidence="6">
    <location>
        <begin position="263"/>
        <end position="280"/>
    </location>
</feature>
<sequence>MPGGDVVTPIPSEPTQKKQEENENLSLTFQDAVNAVMARQSLKGHFMYLPFPLILFVLFAWAALVHIPIGDMYPAETGLSTALITTGTDAITENTTMKFKNIQTQEDVYAWLTDTLFPVVFVRPDSNEDPTNNRIAYYHKILGSVEFKTWVAAEKDCGLEGSYGMIYNVCHDFDNPVVDTQFYVDSATTTDIAKNFILEKKDEGTWLNQSTAELQISLATYNGELNLICVTSLILNFQPGGFVETDYKMASIPADPYHMSPTGLVLDIIIGVFVIGTVLYEGKIAFDRIRAKKPYWDFWRLVEWISIAAVILFYILWIILCGFIYDSTLSSQLLSLGVQGKFDYSKEEDVLIAGQLLVSIMDRVRSMGSLMVAVRLAGMASLFLLIVRVLGSLRFHPRLNIVTATLGAALNSLQPFFFVFVICLAAFVTSGCLLFGEKLEHFSTIGFTIVTVVNMLFGQFDLDAIFEVDYLIALVWYWCAMIVLFLVLFNMLLAIVLAAFDQVRDVNSDVPSRSVRKEFSIIAKEMIGVDRFLHRGSTKRFRQSITSGQLDNLTHVSSHNLCEHLEIDDKEAKSLMNRLKVLSRAGADLNQVKLEEKKPSERGGENLKELHGKVERLEQTISKLVASLEKSS</sequence>
<evidence type="ECO:0000313" key="9">
    <source>
        <dbReference type="Proteomes" id="UP000481153"/>
    </source>
</evidence>
<feature type="transmembrane region" description="Helical" evidence="6">
    <location>
        <begin position="474"/>
        <end position="500"/>
    </location>
</feature>
<protein>
    <recommendedName>
        <fullName evidence="7">Polycystin cation channel PKD1/PKD2 domain-containing protein</fullName>
    </recommendedName>
</protein>
<feature type="transmembrane region" description="Helical" evidence="6">
    <location>
        <begin position="372"/>
        <end position="395"/>
    </location>
</feature>
<proteinExistence type="predicted"/>
<feature type="transmembrane region" description="Helical" evidence="6">
    <location>
        <begin position="301"/>
        <end position="325"/>
    </location>
</feature>
<comment type="caution">
    <text evidence="8">The sequence shown here is derived from an EMBL/GenBank/DDBJ whole genome shotgun (WGS) entry which is preliminary data.</text>
</comment>
<evidence type="ECO:0000256" key="2">
    <source>
        <dbReference type="ARBA" id="ARBA00022692"/>
    </source>
</evidence>
<keyword evidence="2 6" id="KW-0812">Transmembrane</keyword>
<accession>A0A6G0XL02</accession>
<evidence type="ECO:0000256" key="6">
    <source>
        <dbReference type="SAM" id="Phobius"/>
    </source>
</evidence>
<comment type="subcellular location">
    <subcellularLocation>
        <location evidence="1">Membrane</location>
        <topology evidence="1">Multi-pass membrane protein</topology>
    </subcellularLocation>
</comment>
<gene>
    <name evidence="8" type="ORF">Ae201684_003621</name>
</gene>
<keyword evidence="4 6" id="KW-0472">Membrane</keyword>
<feature type="transmembrane region" description="Helical" evidence="6">
    <location>
        <begin position="416"/>
        <end position="436"/>
    </location>
</feature>
<dbReference type="AlphaFoldDB" id="A0A6G0XL02"/>
<evidence type="ECO:0000256" key="1">
    <source>
        <dbReference type="ARBA" id="ARBA00004141"/>
    </source>
</evidence>
<dbReference type="InterPro" id="IPR013122">
    <property type="entry name" value="PKD1_2_channel"/>
</dbReference>
<dbReference type="Proteomes" id="UP000481153">
    <property type="component" value="Unassembled WGS sequence"/>
</dbReference>
<dbReference type="InterPro" id="IPR051223">
    <property type="entry name" value="Polycystin"/>
</dbReference>
<dbReference type="PANTHER" id="PTHR10877">
    <property type="entry name" value="POLYCYSTIN FAMILY MEMBER"/>
    <property type="match status" value="1"/>
</dbReference>
<evidence type="ECO:0000259" key="7">
    <source>
        <dbReference type="Pfam" id="PF08016"/>
    </source>
</evidence>
<keyword evidence="3 6" id="KW-1133">Transmembrane helix</keyword>
<organism evidence="8 9">
    <name type="scientific">Aphanomyces euteiches</name>
    <dbReference type="NCBI Taxonomy" id="100861"/>
    <lineage>
        <taxon>Eukaryota</taxon>
        <taxon>Sar</taxon>
        <taxon>Stramenopiles</taxon>
        <taxon>Oomycota</taxon>
        <taxon>Saprolegniomycetes</taxon>
        <taxon>Saprolegniales</taxon>
        <taxon>Verrucalvaceae</taxon>
        <taxon>Aphanomyces</taxon>
    </lineage>
</organism>
<feature type="transmembrane region" description="Helical" evidence="6">
    <location>
        <begin position="46"/>
        <end position="69"/>
    </location>
</feature>
<keyword evidence="9" id="KW-1185">Reference proteome</keyword>
<dbReference type="Gene3D" id="1.10.287.70">
    <property type="match status" value="1"/>
</dbReference>
<feature type="domain" description="Polycystin cation channel PKD1/PKD2" evidence="7">
    <location>
        <begin position="381"/>
        <end position="503"/>
    </location>
</feature>
<dbReference type="Pfam" id="PF08016">
    <property type="entry name" value="PKD_channel"/>
    <property type="match status" value="1"/>
</dbReference>
<feature type="region of interest" description="Disordered" evidence="5">
    <location>
        <begin position="1"/>
        <end position="21"/>
    </location>
</feature>
<evidence type="ECO:0000313" key="8">
    <source>
        <dbReference type="EMBL" id="KAF0741049.1"/>
    </source>
</evidence>
<evidence type="ECO:0000256" key="4">
    <source>
        <dbReference type="ARBA" id="ARBA00023136"/>
    </source>
</evidence>
<reference evidence="8 9" key="1">
    <citation type="submission" date="2019-07" db="EMBL/GenBank/DDBJ databases">
        <title>Genomics analysis of Aphanomyces spp. identifies a new class of oomycete effector associated with host adaptation.</title>
        <authorList>
            <person name="Gaulin E."/>
        </authorList>
    </citation>
    <scope>NUCLEOTIDE SEQUENCE [LARGE SCALE GENOMIC DNA]</scope>
    <source>
        <strain evidence="8 9">ATCC 201684</strain>
    </source>
</reference>
<feature type="transmembrane region" description="Helical" evidence="6">
    <location>
        <begin position="442"/>
        <end position="462"/>
    </location>
</feature>
<evidence type="ECO:0000256" key="5">
    <source>
        <dbReference type="SAM" id="MobiDB-lite"/>
    </source>
</evidence>
<dbReference type="VEuPathDB" id="FungiDB:AeMF1_005657"/>
<dbReference type="GO" id="GO:0016020">
    <property type="term" value="C:membrane"/>
    <property type="evidence" value="ECO:0007669"/>
    <property type="project" value="UniProtKB-SubCell"/>
</dbReference>
<dbReference type="EMBL" id="VJMJ01000041">
    <property type="protein sequence ID" value="KAF0741049.1"/>
    <property type="molecule type" value="Genomic_DNA"/>
</dbReference>
<dbReference type="PANTHER" id="PTHR10877:SF183">
    <property type="entry name" value="AT14535P-RELATED"/>
    <property type="match status" value="1"/>
</dbReference>
<name>A0A6G0XL02_9STRA</name>
<evidence type="ECO:0000256" key="3">
    <source>
        <dbReference type="ARBA" id="ARBA00022989"/>
    </source>
</evidence>